<protein>
    <recommendedName>
        <fullName evidence="4">Small ribosomal subunit protein eS6</fullName>
    </recommendedName>
</protein>
<keyword evidence="6" id="KW-1185">Reference proteome</keyword>
<dbReference type="Proteomes" id="UP000196239">
    <property type="component" value="Chromosome 1"/>
</dbReference>
<keyword evidence="2 4" id="KW-0689">Ribosomal protein</keyword>
<evidence type="ECO:0000313" key="6">
    <source>
        <dbReference type="Proteomes" id="UP000196239"/>
    </source>
</evidence>
<sequence length="133" mass="14445">MATFKLNISDKKGKTITKEVKEKEAGPFLGLTVGAELDAALVGEAGKLKITGGSDKSGVPLREDIHGGARKYILLSKGVGLRDAEKGQRIRKLVRGNTITEEVYQLNCFFDGELKVEEKPAEVQEKESAEKKA</sequence>
<dbReference type="PANTHER" id="PTHR11502">
    <property type="entry name" value="40S RIBOSOMAL PROTEIN S6"/>
    <property type="match status" value="1"/>
</dbReference>
<gene>
    <name evidence="4 5" type="primary">rps6e</name>
    <name evidence="5" type="ORF">NDEV_0098</name>
</gene>
<comment type="similarity">
    <text evidence="1 4">Belongs to the eukaryotic ribosomal protein eS6 family.</text>
</comment>
<dbReference type="GO" id="GO:0006412">
    <property type="term" value="P:translation"/>
    <property type="evidence" value="ECO:0007669"/>
    <property type="project" value="UniProtKB-UniRule"/>
</dbReference>
<dbReference type="AlphaFoldDB" id="A0A128A0I5"/>
<evidence type="ECO:0000256" key="3">
    <source>
        <dbReference type="ARBA" id="ARBA00023274"/>
    </source>
</evidence>
<dbReference type="EMBL" id="LN890280">
    <property type="protein sequence ID" value="CUR50863.1"/>
    <property type="molecule type" value="Genomic_DNA"/>
</dbReference>
<dbReference type="GO" id="GO:1990904">
    <property type="term" value="C:ribonucleoprotein complex"/>
    <property type="evidence" value="ECO:0007669"/>
    <property type="project" value="UniProtKB-KW"/>
</dbReference>
<dbReference type="InterPro" id="IPR020924">
    <property type="entry name" value="Ribosomal_eS6_arc"/>
</dbReference>
<proteinExistence type="inferred from homology"/>
<dbReference type="KEGG" id="ndv:NDEV_0098"/>
<evidence type="ECO:0000313" key="5">
    <source>
        <dbReference type="EMBL" id="CUR50863.1"/>
    </source>
</evidence>
<organism evidence="5 6">
    <name type="scientific">Nitrosotalea devaniterrae</name>
    <dbReference type="NCBI Taxonomy" id="1078905"/>
    <lineage>
        <taxon>Archaea</taxon>
        <taxon>Nitrososphaerota</taxon>
        <taxon>Nitrososphaeria</taxon>
        <taxon>Nitrosotaleales</taxon>
        <taxon>Nitrosotaleaceae</taxon>
        <taxon>Nitrosotalea</taxon>
    </lineage>
</organism>
<reference evidence="6" key="1">
    <citation type="submission" date="2015-10" db="EMBL/GenBank/DDBJ databases">
        <authorList>
            <person name="Lehtovirta-Morley L.E."/>
            <person name="Vieille C."/>
        </authorList>
    </citation>
    <scope>NUCLEOTIDE SEQUENCE [LARGE SCALE GENOMIC DNA]</scope>
</reference>
<dbReference type="InterPro" id="IPR001377">
    <property type="entry name" value="Ribosomal_eS6"/>
</dbReference>
<keyword evidence="3 4" id="KW-0687">Ribonucleoprotein</keyword>
<dbReference type="GO" id="GO:0005840">
    <property type="term" value="C:ribosome"/>
    <property type="evidence" value="ECO:0007669"/>
    <property type="project" value="UniProtKB-KW"/>
</dbReference>
<dbReference type="Pfam" id="PF01092">
    <property type="entry name" value="Ribosomal_S6e"/>
    <property type="match status" value="1"/>
</dbReference>
<name>A0A128A0I5_9ARCH</name>
<evidence type="ECO:0000256" key="1">
    <source>
        <dbReference type="ARBA" id="ARBA00009312"/>
    </source>
</evidence>
<dbReference type="GO" id="GO:0003735">
    <property type="term" value="F:structural constituent of ribosome"/>
    <property type="evidence" value="ECO:0007669"/>
    <property type="project" value="InterPro"/>
</dbReference>
<accession>A0A128A0I5</accession>
<evidence type="ECO:0000256" key="4">
    <source>
        <dbReference type="HAMAP-Rule" id="MF_00512"/>
    </source>
</evidence>
<evidence type="ECO:0000256" key="2">
    <source>
        <dbReference type="ARBA" id="ARBA00022980"/>
    </source>
</evidence>
<dbReference type="SMART" id="SM01405">
    <property type="entry name" value="Ribosomal_S6e"/>
    <property type="match status" value="1"/>
</dbReference>
<dbReference type="HAMAP" id="MF_00512">
    <property type="entry name" value="Ribosomal_eS6"/>
    <property type="match status" value="1"/>
</dbReference>